<evidence type="ECO:0000313" key="2">
    <source>
        <dbReference type="Proteomes" id="UP000805193"/>
    </source>
</evidence>
<feature type="non-terminal residue" evidence="1">
    <location>
        <position position="199"/>
    </location>
</feature>
<dbReference type="EMBL" id="JABSTQ010009063">
    <property type="protein sequence ID" value="KAG0433395.1"/>
    <property type="molecule type" value="Genomic_DNA"/>
</dbReference>
<evidence type="ECO:0000313" key="1">
    <source>
        <dbReference type="EMBL" id="KAG0433395.1"/>
    </source>
</evidence>
<reference evidence="1 2" key="1">
    <citation type="journal article" date="2020" name="Cell">
        <title>Large-Scale Comparative Analyses of Tick Genomes Elucidate Their Genetic Diversity and Vector Capacities.</title>
        <authorList>
            <consortium name="Tick Genome and Microbiome Consortium (TIGMIC)"/>
            <person name="Jia N."/>
            <person name="Wang J."/>
            <person name="Shi W."/>
            <person name="Du L."/>
            <person name="Sun Y."/>
            <person name="Zhan W."/>
            <person name="Jiang J.F."/>
            <person name="Wang Q."/>
            <person name="Zhang B."/>
            <person name="Ji P."/>
            <person name="Bell-Sakyi L."/>
            <person name="Cui X.M."/>
            <person name="Yuan T.T."/>
            <person name="Jiang B.G."/>
            <person name="Yang W.F."/>
            <person name="Lam T.T."/>
            <person name="Chang Q.C."/>
            <person name="Ding S.J."/>
            <person name="Wang X.J."/>
            <person name="Zhu J.G."/>
            <person name="Ruan X.D."/>
            <person name="Zhao L."/>
            <person name="Wei J.T."/>
            <person name="Ye R.Z."/>
            <person name="Que T.C."/>
            <person name="Du C.H."/>
            <person name="Zhou Y.H."/>
            <person name="Cheng J.X."/>
            <person name="Dai P.F."/>
            <person name="Guo W.B."/>
            <person name="Han X.H."/>
            <person name="Huang E.J."/>
            <person name="Li L.F."/>
            <person name="Wei W."/>
            <person name="Gao Y.C."/>
            <person name="Liu J.Z."/>
            <person name="Shao H.Z."/>
            <person name="Wang X."/>
            <person name="Wang C.C."/>
            <person name="Yang T.C."/>
            <person name="Huo Q.B."/>
            <person name="Li W."/>
            <person name="Chen H.Y."/>
            <person name="Chen S.E."/>
            <person name="Zhou L.G."/>
            <person name="Ni X.B."/>
            <person name="Tian J.H."/>
            <person name="Sheng Y."/>
            <person name="Liu T."/>
            <person name="Pan Y.S."/>
            <person name="Xia L.Y."/>
            <person name="Li J."/>
            <person name="Zhao F."/>
            <person name="Cao W.C."/>
        </authorList>
    </citation>
    <scope>NUCLEOTIDE SEQUENCE [LARGE SCALE GENOMIC DNA]</scope>
    <source>
        <strain evidence="1">Iper-2018</strain>
    </source>
</reference>
<accession>A0AC60QIX2</accession>
<protein>
    <submittedName>
        <fullName evidence="1">Uncharacterized protein</fullName>
    </submittedName>
</protein>
<feature type="non-terminal residue" evidence="1">
    <location>
        <position position="1"/>
    </location>
</feature>
<proteinExistence type="predicted"/>
<gene>
    <name evidence="1" type="ORF">HPB47_019966</name>
</gene>
<name>A0AC60QIX2_IXOPE</name>
<dbReference type="Proteomes" id="UP000805193">
    <property type="component" value="Unassembled WGS sequence"/>
</dbReference>
<sequence length="199" mass="24174">RQQGCRHPRCSSACDLRSCPSRDQGCHLRCCSSRLSHFCHLPRRCSSCRRLPRCSSCDDRCSRSSCCYRCSRSSFRLRLWSWTPWLRSRPLWLWTRPCQLRPQLRLWPWHFRRLHHPSPQEEVCRHLPRCSSCDHCCSRSSCCYRCSRSSFRLWPRSWTPWLRSGPLRLRTRSCQLRSQLRLRPWHFRRLHHPSPQEEV</sequence>
<organism evidence="1 2">
    <name type="scientific">Ixodes persulcatus</name>
    <name type="common">Taiga tick</name>
    <dbReference type="NCBI Taxonomy" id="34615"/>
    <lineage>
        <taxon>Eukaryota</taxon>
        <taxon>Metazoa</taxon>
        <taxon>Ecdysozoa</taxon>
        <taxon>Arthropoda</taxon>
        <taxon>Chelicerata</taxon>
        <taxon>Arachnida</taxon>
        <taxon>Acari</taxon>
        <taxon>Parasitiformes</taxon>
        <taxon>Ixodida</taxon>
        <taxon>Ixodoidea</taxon>
        <taxon>Ixodidae</taxon>
        <taxon>Ixodinae</taxon>
        <taxon>Ixodes</taxon>
    </lineage>
</organism>
<comment type="caution">
    <text evidence="1">The sequence shown here is derived from an EMBL/GenBank/DDBJ whole genome shotgun (WGS) entry which is preliminary data.</text>
</comment>
<keyword evidence="2" id="KW-1185">Reference proteome</keyword>